<keyword evidence="1" id="KW-0472">Membrane</keyword>
<protein>
    <submittedName>
        <fullName evidence="3">Uncharacterized protein</fullName>
    </submittedName>
</protein>
<evidence type="ECO:0000313" key="3">
    <source>
        <dbReference type="WBParaSite" id="Gr19_v10_g17646.t1"/>
    </source>
</evidence>
<dbReference type="Proteomes" id="UP000887572">
    <property type="component" value="Unplaced"/>
</dbReference>
<keyword evidence="2" id="KW-1185">Reference proteome</keyword>
<evidence type="ECO:0000313" key="2">
    <source>
        <dbReference type="Proteomes" id="UP000887572"/>
    </source>
</evidence>
<organism evidence="2 3">
    <name type="scientific">Globodera rostochiensis</name>
    <name type="common">Golden nematode worm</name>
    <name type="synonym">Heterodera rostochiensis</name>
    <dbReference type="NCBI Taxonomy" id="31243"/>
    <lineage>
        <taxon>Eukaryota</taxon>
        <taxon>Metazoa</taxon>
        <taxon>Ecdysozoa</taxon>
        <taxon>Nematoda</taxon>
        <taxon>Chromadorea</taxon>
        <taxon>Rhabditida</taxon>
        <taxon>Tylenchina</taxon>
        <taxon>Tylenchomorpha</taxon>
        <taxon>Tylenchoidea</taxon>
        <taxon>Heteroderidae</taxon>
        <taxon>Heteroderinae</taxon>
        <taxon>Globodera</taxon>
    </lineage>
</organism>
<keyword evidence="1" id="KW-0812">Transmembrane</keyword>
<reference evidence="3" key="1">
    <citation type="submission" date="2022-11" db="UniProtKB">
        <authorList>
            <consortium name="WormBaseParasite"/>
        </authorList>
    </citation>
    <scope>IDENTIFICATION</scope>
</reference>
<accession>A0A914HL73</accession>
<dbReference type="AlphaFoldDB" id="A0A914HL73"/>
<dbReference type="WBParaSite" id="Gr19_v10_g17646.t1">
    <property type="protein sequence ID" value="Gr19_v10_g17646.t1"/>
    <property type="gene ID" value="Gr19_v10_g17646"/>
</dbReference>
<feature type="transmembrane region" description="Helical" evidence="1">
    <location>
        <begin position="21"/>
        <end position="39"/>
    </location>
</feature>
<sequence>MGTKIKIFSRTIWIPKRFWPELAACTALLFGIHVAYYIIQNNPTLTALHERRELFYVQWFKDKFPSLSWIGVDDSAARKRRDLINARKAEKK</sequence>
<keyword evidence="1" id="KW-1133">Transmembrane helix</keyword>
<proteinExistence type="predicted"/>
<name>A0A914HL73_GLORO</name>
<evidence type="ECO:0000256" key="1">
    <source>
        <dbReference type="SAM" id="Phobius"/>
    </source>
</evidence>